<evidence type="ECO:0000256" key="1">
    <source>
        <dbReference type="SAM" id="MobiDB-lite"/>
    </source>
</evidence>
<feature type="region of interest" description="Disordered" evidence="1">
    <location>
        <begin position="258"/>
        <end position="283"/>
    </location>
</feature>
<evidence type="ECO:0000313" key="3">
    <source>
        <dbReference type="Proteomes" id="UP000019373"/>
    </source>
</evidence>
<dbReference type="EMBL" id="KE721425">
    <property type="protein sequence ID" value="ERF69375.1"/>
    <property type="molecule type" value="Genomic_DNA"/>
</dbReference>
<evidence type="ECO:0000313" key="2">
    <source>
        <dbReference type="EMBL" id="ERF69375.1"/>
    </source>
</evidence>
<sequence>MKGSLVSLTRALTEALRDASPQQLDSSRGLLRKLEDTIHKAMSQAEDGLEHQESASDLPLMPVDRLILSIKRNAPKISALLDQKVDQTLRDGSRQSGEDPRIDDALRTMNIDNSDKLRSYLACWTLKSGHEEFSSGKNRSEASTRKYAGSEGILDAEKLSTAICKGGKIKAAATAYEEALAAFYEDHSVAAMIESDGAGMIVLLVFGNWARLSVEEMAYFGRLCGSDETIIKLLSLIKQKKFVQTCLALYPRLVDERRGPRKHARDTSVTNSIPPKSKKQYQSTPALLNVTNAESVPAGQENLDPLVPPYRSQPADDIDASGVETDWPRGRERDQFQGLNDLSWLGVPNLPIDSHLTTYASLHWDSNLTEFVPADNNETQLPIPSNRATQVPIADNVDYSAIQPQPATLENEPNQSQDGNCDRLGYTYVQHDELAANTPARCTISVF</sequence>
<accession>U1HGU4</accession>
<dbReference type="AlphaFoldDB" id="U1HGU4"/>
<gene>
    <name evidence="2" type="ORF">EPUS_08647</name>
</gene>
<dbReference type="HOGENOM" id="CLU_612536_0_0_1"/>
<keyword evidence="3" id="KW-1185">Reference proteome</keyword>
<dbReference type="Proteomes" id="UP000019373">
    <property type="component" value="Unassembled WGS sequence"/>
</dbReference>
<name>U1HGU4_ENDPU</name>
<reference evidence="3" key="1">
    <citation type="journal article" date="2014" name="BMC Genomics">
        <title>Genome characteristics reveal the impact of lichenization on lichen-forming fungus Endocarpon pusillum Hedwig (Verrucariales, Ascomycota).</title>
        <authorList>
            <person name="Wang Y.-Y."/>
            <person name="Liu B."/>
            <person name="Zhang X.-Y."/>
            <person name="Zhou Q.-M."/>
            <person name="Zhang T."/>
            <person name="Li H."/>
            <person name="Yu Y.-F."/>
            <person name="Zhang X.-L."/>
            <person name="Hao X.-Y."/>
            <person name="Wang M."/>
            <person name="Wang L."/>
            <person name="Wei J.-C."/>
        </authorList>
    </citation>
    <scope>NUCLEOTIDE SEQUENCE [LARGE SCALE GENOMIC DNA]</scope>
    <source>
        <strain evidence="3">Z07020 / HMAS-L-300199</strain>
    </source>
</reference>
<feature type="compositionally biased region" description="Polar residues" evidence="1">
    <location>
        <begin position="267"/>
        <end position="283"/>
    </location>
</feature>
<organism evidence="2 3">
    <name type="scientific">Endocarpon pusillum (strain Z07020 / HMAS-L-300199)</name>
    <name type="common">Lichen-forming fungus</name>
    <dbReference type="NCBI Taxonomy" id="1263415"/>
    <lineage>
        <taxon>Eukaryota</taxon>
        <taxon>Fungi</taxon>
        <taxon>Dikarya</taxon>
        <taxon>Ascomycota</taxon>
        <taxon>Pezizomycotina</taxon>
        <taxon>Eurotiomycetes</taxon>
        <taxon>Chaetothyriomycetidae</taxon>
        <taxon>Verrucariales</taxon>
        <taxon>Verrucariaceae</taxon>
        <taxon>Endocarpon</taxon>
    </lineage>
</organism>
<proteinExistence type="predicted"/>
<dbReference type="RefSeq" id="XP_007804982.1">
    <property type="nucleotide sequence ID" value="XM_007806791.1"/>
</dbReference>
<dbReference type="GeneID" id="19243494"/>
<protein>
    <submittedName>
        <fullName evidence="2">Uncharacterized protein</fullName>
    </submittedName>
</protein>